<dbReference type="AlphaFoldDB" id="A0A6L8Q8A6"/>
<name>A0A6L8Q8A6_9ACTN</name>
<proteinExistence type="predicted"/>
<dbReference type="RefSeq" id="WP_161128249.1">
    <property type="nucleotide sequence ID" value="NZ_VJNE01000023.1"/>
</dbReference>
<dbReference type="EMBL" id="VJNE01000023">
    <property type="protein sequence ID" value="MZG28814.1"/>
    <property type="molecule type" value="Genomic_DNA"/>
</dbReference>
<gene>
    <name evidence="1" type="ORF">FM068_09515</name>
</gene>
<protein>
    <recommendedName>
        <fullName evidence="3">MarR family transcriptional regulator</fullName>
    </recommendedName>
</protein>
<dbReference type="Gene3D" id="1.10.10.10">
    <property type="entry name" value="Winged helix-like DNA-binding domain superfamily/Winged helix DNA-binding domain"/>
    <property type="match status" value="1"/>
</dbReference>
<sequence>MITKTQDIETYLDDTLGLQARAGELGRKLPAYLRKGCKHFVLLVEGHSFVAAVFDAGSFNLAAYKKQRRELEELTGLPAIAVLPSVTPYQRRTLVSEGISFVVPGSQLFVPALGAVFAERRAATPLPAPVQELSPAAQLVLLDLIYPGDDAPQQQMTIADRLGFDAMKTSRGVRQLEAAGLVDVTKCGRANMVRPRCAGKVLWEAAQPFLKNPARHEVCVFREEVPPGSAVAGETFVSRRSDLAEGAILTRAAPSSALRGLKALDPSWVEDSSGMIYLQGWIYDPAILGKRGEADPLSVALTLRDVEDERLQAAVFQMLEGVFS</sequence>
<organism evidence="1 2">
    <name type="scientific">Adlercreutzia equolifaciens</name>
    <dbReference type="NCBI Taxonomy" id="446660"/>
    <lineage>
        <taxon>Bacteria</taxon>
        <taxon>Bacillati</taxon>
        <taxon>Actinomycetota</taxon>
        <taxon>Coriobacteriia</taxon>
        <taxon>Eggerthellales</taxon>
        <taxon>Eggerthellaceae</taxon>
        <taxon>Adlercreutzia</taxon>
    </lineage>
</organism>
<reference evidence="1 2" key="1">
    <citation type="submission" date="2019-07" db="EMBL/GenBank/DDBJ databases">
        <title>Draft genome sequence of Adlercreutzia equolifaciens IPLA 37004, a human intestinal strain that does not produces equol from daidzein.</title>
        <authorList>
            <person name="Vazquez L."/>
            <person name="Florez A.B."/>
            <person name="Mayo B."/>
        </authorList>
    </citation>
    <scope>NUCLEOTIDE SEQUENCE [LARGE SCALE GENOMIC DNA]</scope>
    <source>
        <strain evidence="1 2">IPLA 37004</strain>
    </source>
</reference>
<dbReference type="InterPro" id="IPR036388">
    <property type="entry name" value="WH-like_DNA-bd_sf"/>
</dbReference>
<dbReference type="Proteomes" id="UP000472380">
    <property type="component" value="Unassembled WGS sequence"/>
</dbReference>
<comment type="caution">
    <text evidence="1">The sequence shown here is derived from an EMBL/GenBank/DDBJ whole genome shotgun (WGS) entry which is preliminary data.</text>
</comment>
<evidence type="ECO:0000313" key="1">
    <source>
        <dbReference type="EMBL" id="MZG28814.1"/>
    </source>
</evidence>
<dbReference type="SUPFAM" id="SSF46785">
    <property type="entry name" value="Winged helix' DNA-binding domain"/>
    <property type="match status" value="1"/>
</dbReference>
<dbReference type="InterPro" id="IPR036390">
    <property type="entry name" value="WH_DNA-bd_sf"/>
</dbReference>
<accession>A0A6L8Q8A6</accession>
<evidence type="ECO:0008006" key="3">
    <source>
        <dbReference type="Google" id="ProtNLM"/>
    </source>
</evidence>
<evidence type="ECO:0000313" key="2">
    <source>
        <dbReference type="Proteomes" id="UP000472380"/>
    </source>
</evidence>